<dbReference type="PANTHER" id="PTHR46289">
    <property type="entry name" value="52 KDA REPRESSOR OF THE INHIBITOR OF THE PROTEIN KINASE-LIKE PROTEIN-RELATED"/>
    <property type="match status" value="1"/>
</dbReference>
<dbReference type="RefSeq" id="XP_028131468.2">
    <property type="nucleotide sequence ID" value="XM_028275667.2"/>
</dbReference>
<accession>A0ABM5IF85</accession>
<keyword evidence="3" id="KW-1185">Reference proteome</keyword>
<dbReference type="PANTHER" id="PTHR46289:SF14">
    <property type="entry name" value="DUF4371 DOMAIN-CONTAINING PROTEIN"/>
    <property type="match status" value="1"/>
</dbReference>
<evidence type="ECO:0000313" key="2">
    <source>
        <dbReference type="EnsemblMetazoa" id="XP_028131468.2"/>
    </source>
</evidence>
<dbReference type="InterPro" id="IPR052958">
    <property type="entry name" value="IFN-induced_PKR_regulator"/>
</dbReference>
<dbReference type="GeneID" id="114327147"/>
<dbReference type="Proteomes" id="UP001652700">
    <property type="component" value="Unplaced"/>
</dbReference>
<evidence type="ECO:0000313" key="3">
    <source>
        <dbReference type="Proteomes" id="UP001652700"/>
    </source>
</evidence>
<protein>
    <recommendedName>
        <fullName evidence="1">HAT C-terminal dimerisation domain-containing protein</fullName>
    </recommendedName>
</protein>
<dbReference type="InterPro" id="IPR008906">
    <property type="entry name" value="HATC_C_dom"/>
</dbReference>
<evidence type="ECO:0000259" key="1">
    <source>
        <dbReference type="Pfam" id="PF05699"/>
    </source>
</evidence>
<name>A0ABM5IF85_DIAVI</name>
<organism evidence="2 3">
    <name type="scientific">Diabrotica virgifera virgifera</name>
    <name type="common">western corn rootworm</name>
    <dbReference type="NCBI Taxonomy" id="50390"/>
    <lineage>
        <taxon>Eukaryota</taxon>
        <taxon>Metazoa</taxon>
        <taxon>Ecdysozoa</taxon>
        <taxon>Arthropoda</taxon>
        <taxon>Hexapoda</taxon>
        <taxon>Insecta</taxon>
        <taxon>Pterygota</taxon>
        <taxon>Neoptera</taxon>
        <taxon>Endopterygota</taxon>
        <taxon>Coleoptera</taxon>
        <taxon>Polyphaga</taxon>
        <taxon>Cucujiformia</taxon>
        <taxon>Chrysomeloidea</taxon>
        <taxon>Chrysomelidae</taxon>
        <taxon>Galerucinae</taxon>
        <taxon>Diabroticina</taxon>
        <taxon>Diabroticites</taxon>
        <taxon>Diabrotica</taxon>
    </lineage>
</organism>
<dbReference type="EnsemblMetazoa" id="XM_028275667.2">
    <property type="protein sequence ID" value="XP_028131468.2"/>
    <property type="gene ID" value="LOC114327147"/>
</dbReference>
<feature type="domain" description="HAT C-terminal dimerisation" evidence="1">
    <location>
        <begin position="242"/>
        <end position="312"/>
    </location>
</feature>
<sequence>MDIRKFFNKPNKRLKIDDGSDIPNSTENSSIVCSQNDLAVAGPSSLESAVSASQRETNVVTATASDNFAIVEDSLNLDVGNYLDTNKMCSLNDRLKFTLLTNPWKPDKCYNFKYDIDDGKRPFIHEWLNTYPWLAYSKEVKGGLCKLCVLFRPRVTHGSYQSGFINRPFTNFRKFHENAKSHMNSEWHRQASENSSNFISVMKNEKKNVECLANYGLAKQIESNRAKLWFDLWKNTEIDAKALEKLNLIEVLEHEHACFLPSVAKAIQIALYLPPTTCTIERSFSTLKRVKTWIRNTMSNNRLSGLCLLSVHRRKIKENIENFMQKVIDLLAMDTRIQLLFK</sequence>
<reference evidence="2" key="1">
    <citation type="submission" date="2025-05" db="UniProtKB">
        <authorList>
            <consortium name="EnsemblMetazoa"/>
        </authorList>
    </citation>
    <scope>IDENTIFICATION</scope>
</reference>
<dbReference type="Pfam" id="PF05699">
    <property type="entry name" value="Dimer_Tnp_hAT"/>
    <property type="match status" value="1"/>
</dbReference>
<proteinExistence type="predicted"/>